<feature type="compositionally biased region" description="Low complexity" evidence="5">
    <location>
        <begin position="54"/>
        <end position="70"/>
    </location>
</feature>
<feature type="region of interest" description="Disordered" evidence="5">
    <location>
        <begin position="1"/>
        <end position="78"/>
    </location>
</feature>
<dbReference type="Proteomes" id="UP000268162">
    <property type="component" value="Unassembled WGS sequence"/>
</dbReference>
<feature type="region of interest" description="Disordered" evidence="5">
    <location>
        <begin position="315"/>
        <end position="353"/>
    </location>
</feature>
<keyword evidence="9" id="KW-1185">Reference proteome</keyword>
<dbReference type="GO" id="GO:0003682">
    <property type="term" value="F:chromatin binding"/>
    <property type="evidence" value="ECO:0007669"/>
    <property type="project" value="TreeGrafter"/>
</dbReference>
<evidence type="ECO:0000313" key="9">
    <source>
        <dbReference type="Proteomes" id="UP000268162"/>
    </source>
</evidence>
<evidence type="ECO:0000256" key="3">
    <source>
        <dbReference type="ARBA" id="ARBA00023054"/>
    </source>
</evidence>
<feature type="non-terminal residue" evidence="8">
    <location>
        <position position="622"/>
    </location>
</feature>
<organism evidence="8 9">
    <name type="scientific">Dimargaris cristalligena</name>
    <dbReference type="NCBI Taxonomy" id="215637"/>
    <lineage>
        <taxon>Eukaryota</taxon>
        <taxon>Fungi</taxon>
        <taxon>Fungi incertae sedis</taxon>
        <taxon>Zoopagomycota</taxon>
        <taxon>Kickxellomycotina</taxon>
        <taxon>Dimargaritomycetes</taxon>
        <taxon>Dimargaritales</taxon>
        <taxon>Dimargaritaceae</taxon>
        <taxon>Dimargaris</taxon>
    </lineage>
</organism>
<keyword evidence="3" id="KW-0175">Coiled coil</keyword>
<proteinExistence type="inferred from homology"/>
<evidence type="ECO:0000259" key="7">
    <source>
        <dbReference type="Pfam" id="PF07540"/>
    </source>
</evidence>
<feature type="domain" description="CCAAT-binding factor" evidence="6">
    <location>
        <begin position="464"/>
        <end position="621"/>
    </location>
</feature>
<dbReference type="Pfam" id="PF07540">
    <property type="entry name" value="NOC3p"/>
    <property type="match status" value="1"/>
</dbReference>
<feature type="domain" description="Nucleolar complex-associated protein 3 N-terminal" evidence="7">
    <location>
        <begin position="100"/>
        <end position="190"/>
    </location>
</feature>
<evidence type="ECO:0000256" key="4">
    <source>
        <dbReference type="ARBA" id="ARBA00023242"/>
    </source>
</evidence>
<evidence type="ECO:0000313" key="8">
    <source>
        <dbReference type="EMBL" id="RKP34857.1"/>
    </source>
</evidence>
<dbReference type="InterPro" id="IPR005612">
    <property type="entry name" value="CCAAT-binding_factor"/>
</dbReference>
<dbReference type="STRING" id="215637.A0A4P9ZNE9"/>
<comment type="similarity">
    <text evidence="2">Belongs to the CBF/MAK21 family.</text>
</comment>
<evidence type="ECO:0000256" key="1">
    <source>
        <dbReference type="ARBA" id="ARBA00004604"/>
    </source>
</evidence>
<reference evidence="9" key="1">
    <citation type="journal article" date="2018" name="Nat. Microbiol.">
        <title>Leveraging single-cell genomics to expand the fungal tree of life.</title>
        <authorList>
            <person name="Ahrendt S.R."/>
            <person name="Quandt C.A."/>
            <person name="Ciobanu D."/>
            <person name="Clum A."/>
            <person name="Salamov A."/>
            <person name="Andreopoulos B."/>
            <person name="Cheng J.F."/>
            <person name="Woyke T."/>
            <person name="Pelin A."/>
            <person name="Henrissat B."/>
            <person name="Reynolds N.K."/>
            <person name="Benny G.L."/>
            <person name="Smith M.E."/>
            <person name="James T.Y."/>
            <person name="Grigoriev I.V."/>
        </authorList>
    </citation>
    <scope>NUCLEOTIDE SEQUENCE [LARGE SCALE GENOMIC DNA]</scope>
    <source>
        <strain evidence="9">RSA 468</strain>
    </source>
</reference>
<dbReference type="InterPro" id="IPR011501">
    <property type="entry name" value="Noc3_N"/>
</dbReference>
<name>A0A4P9ZNE9_9FUNG</name>
<evidence type="ECO:0000256" key="2">
    <source>
        <dbReference type="ARBA" id="ARBA00007797"/>
    </source>
</evidence>
<dbReference type="InterPro" id="IPR016024">
    <property type="entry name" value="ARM-type_fold"/>
</dbReference>
<dbReference type="SUPFAM" id="SSF48371">
    <property type="entry name" value="ARM repeat"/>
    <property type="match status" value="1"/>
</dbReference>
<accession>A0A4P9ZNE9</accession>
<dbReference type="PIRSF" id="PIRSF028977">
    <property type="entry name" value="Nucleolar_complex_p3"/>
    <property type="match status" value="1"/>
</dbReference>
<dbReference type="PANTHER" id="PTHR14428:SF5">
    <property type="entry name" value="NUCLEOLAR COMPLEX PROTEIN 3 HOMOLOG"/>
    <property type="match status" value="1"/>
</dbReference>
<feature type="compositionally biased region" description="Basic and acidic residues" evidence="5">
    <location>
        <begin position="1"/>
        <end position="10"/>
    </location>
</feature>
<protein>
    <submittedName>
        <fullName evidence="8">Nucleolar complex-associated protein-domain-containing protein</fullName>
    </submittedName>
</protein>
<sequence length="622" mass="70485">EKEADYERKPRTAMAGIEEEDEDSEALPIKLANGRIVRPRRSAPEHPRSQLLKAAEPIPVEPVAEEPTATSSRRKARAKKADEIDISAMSKKEASLFIRNYLAEAAQTVVEDPENGIDSLKRLRSITLQVRAYPQYHRLALLTQLAVFKDIIPGYMIRSLTEDEKSAKVSKEVKQLRIYEENLVRYYQQYLQTLDELIKDNEAHEITHPNQPSVAQVAVQCMCDLLVAAPHFNFRLNLLNSIVSRMSAREYTAIPQLCCRAITQLFQQDESGQYSCDAVSIISKMIKGRKYNVHIEVIKSFLHLRLREELDPNVVREGDSKGKPGDSKTGFKRGTGPMTDMGKAAHLSRKTRKHLKETQQVRKELQVADAEYSQEEKQKWHTETLKMVFITYFRILKNKASSKLLPAVLEGLARFAHLISVEFFADLLSILKQIMNGEHIHQSVDEDTVDSDEGHVLVPTRITLLCIVTAFQLLSGQGEALNIDLQEFHTQLYRVLPRLMGNADLDQSTHDDLKGQIILDAKVDSEAALLLKALEILFFKRGQVPIGRVAAFTKRLASTAMYYPPAVAVKCITLIRMLLTKYRRLDQLFNTEEAVTSGVYMAELDDPDLCNPFATSLYEIHV</sequence>
<evidence type="ECO:0000256" key="5">
    <source>
        <dbReference type="SAM" id="MobiDB-lite"/>
    </source>
</evidence>
<dbReference type="InterPro" id="IPR016903">
    <property type="entry name" value="Nucleolar_cplx-assoc_3"/>
</dbReference>
<dbReference type="GO" id="GO:0006270">
    <property type="term" value="P:DNA replication initiation"/>
    <property type="evidence" value="ECO:0007669"/>
    <property type="project" value="TreeGrafter"/>
</dbReference>
<feature type="compositionally biased region" description="Basic and acidic residues" evidence="5">
    <location>
        <begin position="315"/>
        <end position="326"/>
    </location>
</feature>
<dbReference type="PANTHER" id="PTHR14428">
    <property type="entry name" value="NUCLEOLAR COMPLEX PROTEIN 3"/>
    <property type="match status" value="1"/>
</dbReference>
<feature type="non-terminal residue" evidence="8">
    <location>
        <position position="1"/>
    </location>
</feature>
<comment type="subcellular location">
    <subcellularLocation>
        <location evidence="1">Nucleus</location>
        <location evidence="1">Nucleolus</location>
    </subcellularLocation>
</comment>
<dbReference type="GO" id="GO:0005730">
    <property type="term" value="C:nucleolus"/>
    <property type="evidence" value="ECO:0007669"/>
    <property type="project" value="UniProtKB-SubCell"/>
</dbReference>
<dbReference type="EMBL" id="ML003044">
    <property type="protein sequence ID" value="RKP34857.1"/>
    <property type="molecule type" value="Genomic_DNA"/>
</dbReference>
<evidence type="ECO:0000259" key="6">
    <source>
        <dbReference type="Pfam" id="PF03914"/>
    </source>
</evidence>
<keyword evidence="4" id="KW-0539">Nucleus</keyword>
<dbReference type="Pfam" id="PF03914">
    <property type="entry name" value="CBF"/>
    <property type="match status" value="1"/>
</dbReference>
<gene>
    <name evidence="8" type="ORF">BJ085DRAFT_10002</name>
</gene>
<dbReference type="AlphaFoldDB" id="A0A4P9ZNE9"/>